<feature type="region of interest" description="Disordered" evidence="2">
    <location>
        <begin position="426"/>
        <end position="448"/>
    </location>
</feature>
<protein>
    <submittedName>
        <fullName evidence="3">Uncharacterized protein</fullName>
    </submittedName>
</protein>
<feature type="compositionally biased region" description="Low complexity" evidence="2">
    <location>
        <begin position="916"/>
        <end position="933"/>
    </location>
</feature>
<comment type="caution">
    <text evidence="3">The sequence shown here is derived from an EMBL/GenBank/DDBJ whole genome shotgun (WGS) entry which is preliminary data.</text>
</comment>
<organism evidence="3 4">
    <name type="scientific">Coemansia spiralis</name>
    <dbReference type="NCBI Taxonomy" id="417178"/>
    <lineage>
        <taxon>Eukaryota</taxon>
        <taxon>Fungi</taxon>
        <taxon>Fungi incertae sedis</taxon>
        <taxon>Zoopagomycota</taxon>
        <taxon>Kickxellomycotina</taxon>
        <taxon>Kickxellomycetes</taxon>
        <taxon>Kickxellales</taxon>
        <taxon>Kickxellaceae</taxon>
        <taxon>Coemansia</taxon>
    </lineage>
</organism>
<dbReference type="OrthoDB" id="5576941at2759"/>
<proteinExistence type="predicted"/>
<evidence type="ECO:0000313" key="4">
    <source>
        <dbReference type="Proteomes" id="UP001151516"/>
    </source>
</evidence>
<dbReference type="Proteomes" id="UP001151516">
    <property type="component" value="Unassembled WGS sequence"/>
</dbReference>
<reference evidence="3" key="1">
    <citation type="submission" date="2022-07" db="EMBL/GenBank/DDBJ databases">
        <title>Phylogenomic reconstructions and comparative analyses of Kickxellomycotina fungi.</title>
        <authorList>
            <person name="Reynolds N.K."/>
            <person name="Stajich J.E."/>
            <person name="Barry K."/>
            <person name="Grigoriev I.V."/>
            <person name="Crous P."/>
            <person name="Smith M.E."/>
        </authorList>
    </citation>
    <scope>NUCLEOTIDE SEQUENCE</scope>
    <source>
        <strain evidence="3">CBS 109367</strain>
    </source>
</reference>
<feature type="compositionally biased region" description="Polar residues" evidence="2">
    <location>
        <begin position="85"/>
        <end position="101"/>
    </location>
</feature>
<feature type="compositionally biased region" description="Basic residues" evidence="2">
    <location>
        <begin position="550"/>
        <end position="562"/>
    </location>
</feature>
<gene>
    <name evidence="3" type="ORF">IWW39_000019</name>
</gene>
<feature type="region of interest" description="Disordered" evidence="2">
    <location>
        <begin position="1"/>
        <end position="101"/>
    </location>
</feature>
<feature type="region of interest" description="Disordered" evidence="2">
    <location>
        <begin position="473"/>
        <end position="583"/>
    </location>
</feature>
<feature type="compositionally biased region" description="Pro residues" evidence="2">
    <location>
        <begin position="902"/>
        <end position="911"/>
    </location>
</feature>
<keyword evidence="4" id="KW-1185">Reference proteome</keyword>
<feature type="compositionally biased region" description="Low complexity" evidence="2">
    <location>
        <begin position="308"/>
        <end position="333"/>
    </location>
</feature>
<feature type="compositionally biased region" description="Polar residues" evidence="2">
    <location>
        <begin position="23"/>
        <end position="34"/>
    </location>
</feature>
<feature type="coiled-coil region" evidence="1">
    <location>
        <begin position="124"/>
        <end position="151"/>
    </location>
</feature>
<name>A0A9W8GSP3_9FUNG</name>
<feature type="compositionally biased region" description="Low complexity" evidence="2">
    <location>
        <begin position="262"/>
        <end position="276"/>
    </location>
</feature>
<feature type="region of interest" description="Disordered" evidence="2">
    <location>
        <begin position="817"/>
        <end position="1009"/>
    </location>
</feature>
<feature type="region of interest" description="Disordered" evidence="2">
    <location>
        <begin position="235"/>
        <end position="408"/>
    </location>
</feature>
<feature type="compositionally biased region" description="Low complexity" evidence="2">
    <location>
        <begin position="860"/>
        <end position="874"/>
    </location>
</feature>
<feature type="region of interest" description="Disordered" evidence="2">
    <location>
        <begin position="630"/>
        <end position="649"/>
    </location>
</feature>
<evidence type="ECO:0000256" key="2">
    <source>
        <dbReference type="SAM" id="MobiDB-lite"/>
    </source>
</evidence>
<feature type="compositionally biased region" description="Polar residues" evidence="2">
    <location>
        <begin position="884"/>
        <end position="894"/>
    </location>
</feature>
<feature type="compositionally biased region" description="Low complexity" evidence="2">
    <location>
        <begin position="518"/>
        <end position="529"/>
    </location>
</feature>
<evidence type="ECO:0000256" key="1">
    <source>
        <dbReference type="SAM" id="Coils"/>
    </source>
</evidence>
<feature type="compositionally biased region" description="Low complexity" evidence="2">
    <location>
        <begin position="437"/>
        <end position="448"/>
    </location>
</feature>
<sequence length="1009" mass="108671">MGEFGAGSDHDSDAGSDDHARPNVSQAAASSSVKHGQRPESSGRALAEGATATGSRQPPLHGHSLSESQISPTRSLTALALSQARPPSTSPQLGQAATQSLQPPLDARAQQELLVKVENIQRYCDNLRQVQAQQESKIRSLEATVRRLSDATSPMSTQQLTPTGATATSSAAAQLVSAAVSPPPPSSIDELMLLHYHQRAMQPPAFAPLAAAARSQAIPHLPPIQAPIASLSSASMHRASDVTPPTYLEPESPQYPHPPQPAAAYQQSHGASAAVASERRAAAQMGAAIEQHGSLPPPLAAAQHSRHYAFSQQASAQAHGHQAQAYRQAQSASYGGGQFSPKMARQASPLSLSVAGGSQAHGHHHHRSLGAGSRSQLHQHSYQRAGRSRRGSAAPPMPLEGERGAMPAPYAMPLGYGEEREARPMQRQFLPPPPPLAASSSSSRRASVGPSAFGYPAMAAAAMAAGLGSATSADFGQHSAGSAEEGPFPAPGHPSMRMKRPRDTESGDEFAGADVHPAGASGDATGDAALSHTPSRAYSMHQQHVQPPPHLHHPAQSRHSHPSAHLPPIRVGDSSQQAAPAWPRTAATNFGSSAGGSLHLVQPSVVSYGPGSHAAYKGKSVASDYGGAVDGPAFGGGEQPARGNRDAQPTHTWLASQRHYKTALLHLLSLESFYPSDMAMLNMFRSMGDFTPEQVETHGATMLSWARGWLRYSRNAVIRSTLDNKAKESIKTLAEALQHDLHSEIDFTTPSNLRRCTLLRLIYFRWQAVNKLGTKSQSMYRDYETQLRELDALPTFEEQEQEWEKIVKEEQQRRLDNIREARQRSDSIIQPRTRARPEQMFQSKIQMTVAPPQPPPSVPPQMSASAPTSASATSGQSELAHGTSAMQQLSLSRRQSGDWMPTFPPPLPDQSPTPGSSHYHYSAQQQQHQQHYQGPPLPSPSHLHYRQHYQPAQPAHPPPQAHYPRNPNYGDFLHQQQLRYRPREPEGNVQVESMDNDSEMSVNLSPEPQ</sequence>
<evidence type="ECO:0000313" key="3">
    <source>
        <dbReference type="EMBL" id="KAJ2691334.1"/>
    </source>
</evidence>
<feature type="compositionally biased region" description="Polar residues" evidence="2">
    <location>
        <begin position="65"/>
        <end position="76"/>
    </location>
</feature>
<accession>A0A9W8GSP3</accession>
<feature type="compositionally biased region" description="Polar residues" evidence="2">
    <location>
        <begin position="999"/>
        <end position="1009"/>
    </location>
</feature>
<keyword evidence="1" id="KW-0175">Coiled coil</keyword>
<dbReference type="AlphaFoldDB" id="A0A9W8GSP3"/>
<dbReference type="EMBL" id="JANBTX010000001">
    <property type="protein sequence ID" value="KAJ2691334.1"/>
    <property type="molecule type" value="Genomic_DNA"/>
</dbReference>
<feature type="compositionally biased region" description="Basic and acidic residues" evidence="2">
    <location>
        <begin position="8"/>
        <end position="21"/>
    </location>
</feature>